<dbReference type="PANTHER" id="PTHR30294">
    <property type="entry name" value="MEMBRANE COMPONENT OF ABC TRANSPORTER YHHJ-RELATED"/>
    <property type="match status" value="1"/>
</dbReference>
<dbReference type="EMBL" id="FMUS01000021">
    <property type="protein sequence ID" value="SCY91403.1"/>
    <property type="molecule type" value="Genomic_DNA"/>
</dbReference>
<reference evidence="8 9" key="1">
    <citation type="submission" date="2016-10" db="EMBL/GenBank/DDBJ databases">
        <authorList>
            <person name="de Groot N.N."/>
        </authorList>
    </citation>
    <scope>NUCLEOTIDE SEQUENCE [LARGE SCALE GENOMIC DNA]</scope>
    <source>
        <strain evidence="8 9">DSM 18978</strain>
    </source>
</reference>
<name>A0A1G5JSM7_9FIRM</name>
<dbReference type="GO" id="GO:0005886">
    <property type="term" value="C:plasma membrane"/>
    <property type="evidence" value="ECO:0007669"/>
    <property type="project" value="UniProtKB-SubCell"/>
</dbReference>
<dbReference type="InterPro" id="IPR051449">
    <property type="entry name" value="ABC-2_transporter_component"/>
</dbReference>
<dbReference type="Proteomes" id="UP000198636">
    <property type="component" value="Unassembled WGS sequence"/>
</dbReference>
<protein>
    <submittedName>
        <fullName evidence="8">ABC-2 type transport system permease protein</fullName>
    </submittedName>
</protein>
<evidence type="ECO:0000256" key="6">
    <source>
        <dbReference type="SAM" id="Phobius"/>
    </source>
</evidence>
<accession>A0A1G5JSM7</accession>
<feature type="transmembrane region" description="Helical" evidence="6">
    <location>
        <begin position="94"/>
        <end position="114"/>
    </location>
</feature>
<dbReference type="PANTHER" id="PTHR30294:SF38">
    <property type="entry name" value="TRANSPORT PERMEASE PROTEIN"/>
    <property type="match status" value="1"/>
</dbReference>
<feature type="transmembrane region" description="Helical" evidence="6">
    <location>
        <begin position="39"/>
        <end position="60"/>
    </location>
</feature>
<evidence type="ECO:0000313" key="9">
    <source>
        <dbReference type="Proteomes" id="UP000198636"/>
    </source>
</evidence>
<feature type="transmembrane region" description="Helical" evidence="6">
    <location>
        <begin position="12"/>
        <end position="33"/>
    </location>
</feature>
<feature type="transmembrane region" description="Helical" evidence="6">
    <location>
        <begin position="150"/>
        <end position="170"/>
    </location>
</feature>
<keyword evidence="4 6" id="KW-1133">Transmembrane helix</keyword>
<organism evidence="8 9">
    <name type="scientific">Alkaliphilus peptidifermentans DSM 18978</name>
    <dbReference type="NCBI Taxonomy" id="1120976"/>
    <lineage>
        <taxon>Bacteria</taxon>
        <taxon>Bacillati</taxon>
        <taxon>Bacillota</taxon>
        <taxon>Clostridia</taxon>
        <taxon>Peptostreptococcales</taxon>
        <taxon>Natronincolaceae</taxon>
        <taxon>Alkaliphilus</taxon>
    </lineage>
</organism>
<proteinExistence type="predicted"/>
<dbReference type="Pfam" id="PF12698">
    <property type="entry name" value="ABC2_membrane_3"/>
    <property type="match status" value="1"/>
</dbReference>
<keyword evidence="2" id="KW-1003">Cell membrane</keyword>
<dbReference type="OrthoDB" id="266913at2"/>
<dbReference type="STRING" id="1120976.SAMN03080606_03032"/>
<dbReference type="AlphaFoldDB" id="A0A1G5JSM7"/>
<sequence>MTVFKFVFKRYFRNLSNVIFLGLLPIAAAFLPIGGTPEWIPLPLGFQYYGLIQLLIAARLAEVIMEDRINKILLRIGVTPMTHLQYLWQNLLAFSAILTGVNVIVMILGIVVHGDALISPGLLFIIFTVFSMTSIGFALAWYSLFRNKETAFSLLGGVIILISMLGGVMWPIQIMPPLIQRLAMLLPTYWLMEGILIVVKGGGFIDLMQPLALMAMFSLGFIILGSRRRI</sequence>
<dbReference type="InterPro" id="IPR013525">
    <property type="entry name" value="ABC2_TM"/>
</dbReference>
<evidence type="ECO:0000256" key="1">
    <source>
        <dbReference type="ARBA" id="ARBA00004651"/>
    </source>
</evidence>
<feature type="transmembrane region" description="Helical" evidence="6">
    <location>
        <begin position="207"/>
        <end position="225"/>
    </location>
</feature>
<evidence type="ECO:0000256" key="3">
    <source>
        <dbReference type="ARBA" id="ARBA00022692"/>
    </source>
</evidence>
<evidence type="ECO:0000256" key="2">
    <source>
        <dbReference type="ARBA" id="ARBA00022475"/>
    </source>
</evidence>
<dbReference type="RefSeq" id="WP_091545287.1">
    <property type="nucleotide sequence ID" value="NZ_FMUS01000021.1"/>
</dbReference>
<gene>
    <name evidence="8" type="ORF">SAMN03080606_03032</name>
</gene>
<evidence type="ECO:0000256" key="5">
    <source>
        <dbReference type="ARBA" id="ARBA00023136"/>
    </source>
</evidence>
<comment type="subcellular location">
    <subcellularLocation>
        <location evidence="1">Cell membrane</location>
        <topology evidence="1">Multi-pass membrane protein</topology>
    </subcellularLocation>
</comment>
<keyword evidence="3 6" id="KW-0812">Transmembrane</keyword>
<keyword evidence="9" id="KW-1185">Reference proteome</keyword>
<evidence type="ECO:0000256" key="4">
    <source>
        <dbReference type="ARBA" id="ARBA00022989"/>
    </source>
</evidence>
<keyword evidence="5 6" id="KW-0472">Membrane</keyword>
<dbReference type="GO" id="GO:0140359">
    <property type="term" value="F:ABC-type transporter activity"/>
    <property type="evidence" value="ECO:0007669"/>
    <property type="project" value="InterPro"/>
</dbReference>
<feature type="transmembrane region" description="Helical" evidence="6">
    <location>
        <begin position="121"/>
        <end position="144"/>
    </location>
</feature>
<feature type="domain" description="ABC-2 type transporter transmembrane" evidence="7">
    <location>
        <begin position="51"/>
        <end position="225"/>
    </location>
</feature>
<evidence type="ECO:0000259" key="7">
    <source>
        <dbReference type="Pfam" id="PF12698"/>
    </source>
</evidence>
<evidence type="ECO:0000313" key="8">
    <source>
        <dbReference type="EMBL" id="SCY91403.1"/>
    </source>
</evidence>